<protein>
    <recommendedName>
        <fullName evidence="3">Anaphase-promoting complex subunit 1</fullName>
    </recommendedName>
</protein>
<name>A0ABP0PAU9_9DINO</name>
<evidence type="ECO:0000313" key="2">
    <source>
        <dbReference type="Proteomes" id="UP001642484"/>
    </source>
</evidence>
<sequence>MFILHDPKLWETHTLMTAIGPVEAMQACRSMWQGFWKLFQPWRLRPGHPDTSSVKWLQPLKGMKMEEDETLRGSLPHRAMALAVEANDEELSLKLQWEGAGQMKCVCLLMAEDGKLLGTLWEGHSEELGLRYHSKTPSYHEDTDDEDEDTVLLGDQLSLRLGQVSKEVFALAVVLVGSQAQASWASADVLSHFQELTLSLRREEQRLWKYRQRRLRQEANALCSCIFYRGPGRTWRMEPMNMAMLLMHLNEVQATPSFAVSEIARFTALKLRWMVKDRRWSTCKEERGLVQVLLIAVHRFNAAAAAAAATACGQASMSAAAERVQSENYAQDQEQSNGKGCPLSTVRDIFLHSFLLVNTFRMGGSSGFIW</sequence>
<comment type="caution">
    <text evidence="1">The sequence shown here is derived from an EMBL/GenBank/DDBJ whole genome shotgun (WGS) entry which is preliminary data.</text>
</comment>
<keyword evidence="2" id="KW-1185">Reference proteome</keyword>
<reference evidence="1 2" key="1">
    <citation type="submission" date="2024-02" db="EMBL/GenBank/DDBJ databases">
        <authorList>
            <person name="Chen Y."/>
            <person name="Shah S."/>
            <person name="Dougan E. K."/>
            <person name="Thang M."/>
            <person name="Chan C."/>
        </authorList>
    </citation>
    <scope>NUCLEOTIDE SEQUENCE [LARGE SCALE GENOMIC DNA]</scope>
</reference>
<proteinExistence type="predicted"/>
<accession>A0ABP0PAU9</accession>
<dbReference type="EMBL" id="CAXAMN010022851">
    <property type="protein sequence ID" value="CAK9073165.1"/>
    <property type="molecule type" value="Genomic_DNA"/>
</dbReference>
<dbReference type="Proteomes" id="UP001642484">
    <property type="component" value="Unassembled WGS sequence"/>
</dbReference>
<dbReference type="Gene3D" id="2.60.60.30">
    <property type="entry name" value="sav2460 like domains"/>
    <property type="match status" value="1"/>
</dbReference>
<gene>
    <name evidence="1" type="ORF">CCMP2556_LOCUS36009</name>
</gene>
<evidence type="ECO:0000313" key="1">
    <source>
        <dbReference type="EMBL" id="CAK9073165.1"/>
    </source>
</evidence>
<evidence type="ECO:0008006" key="3">
    <source>
        <dbReference type="Google" id="ProtNLM"/>
    </source>
</evidence>
<organism evidence="1 2">
    <name type="scientific">Durusdinium trenchii</name>
    <dbReference type="NCBI Taxonomy" id="1381693"/>
    <lineage>
        <taxon>Eukaryota</taxon>
        <taxon>Sar</taxon>
        <taxon>Alveolata</taxon>
        <taxon>Dinophyceae</taxon>
        <taxon>Suessiales</taxon>
        <taxon>Symbiodiniaceae</taxon>
        <taxon>Durusdinium</taxon>
    </lineage>
</organism>